<keyword evidence="4" id="KW-0862">Zinc</keyword>
<dbReference type="PANTHER" id="PTHR37326:SF1">
    <property type="entry name" value="BLL3975 PROTEIN"/>
    <property type="match status" value="1"/>
</dbReference>
<dbReference type="InterPro" id="IPR055438">
    <property type="entry name" value="AstE_AspA_cat"/>
</dbReference>
<dbReference type="STRING" id="663278.Ethha_0227"/>
<keyword evidence="2" id="KW-0479">Metal-binding</keyword>
<dbReference type="Proteomes" id="UP000001551">
    <property type="component" value="Chromosome"/>
</dbReference>
<evidence type="ECO:0000313" key="6">
    <source>
        <dbReference type="EMBL" id="ADU25814.1"/>
    </source>
</evidence>
<dbReference type="HOGENOM" id="CLU_035605_3_0_9"/>
<evidence type="ECO:0000259" key="5">
    <source>
        <dbReference type="Pfam" id="PF24827"/>
    </source>
</evidence>
<evidence type="ECO:0000256" key="2">
    <source>
        <dbReference type="ARBA" id="ARBA00022723"/>
    </source>
</evidence>
<keyword evidence="7" id="KW-1185">Reference proteome</keyword>
<evidence type="ECO:0000313" key="7">
    <source>
        <dbReference type="Proteomes" id="UP000001551"/>
    </source>
</evidence>
<dbReference type="eggNOG" id="COG3608">
    <property type="taxonomic scope" value="Bacteria"/>
</dbReference>
<dbReference type="GO" id="GO:0046872">
    <property type="term" value="F:metal ion binding"/>
    <property type="evidence" value="ECO:0007669"/>
    <property type="project" value="UniProtKB-KW"/>
</dbReference>
<dbReference type="AlphaFoldDB" id="E6U6T1"/>
<feature type="domain" description="Succinylglutamate desuccinylase/Aspartoacylase catalytic" evidence="5">
    <location>
        <begin position="37"/>
        <end position="219"/>
    </location>
</feature>
<keyword evidence="3" id="KW-0378">Hydrolase</keyword>
<evidence type="ECO:0000256" key="1">
    <source>
        <dbReference type="ARBA" id="ARBA00001947"/>
    </source>
</evidence>
<dbReference type="Gene3D" id="3.40.630.10">
    <property type="entry name" value="Zn peptidases"/>
    <property type="match status" value="1"/>
</dbReference>
<dbReference type="Pfam" id="PF24827">
    <property type="entry name" value="AstE_AspA_cat"/>
    <property type="match status" value="1"/>
</dbReference>
<dbReference type="PANTHER" id="PTHR37326">
    <property type="entry name" value="BLL3975 PROTEIN"/>
    <property type="match status" value="1"/>
</dbReference>
<dbReference type="EMBL" id="CP002400">
    <property type="protein sequence ID" value="ADU25814.1"/>
    <property type="molecule type" value="Genomic_DNA"/>
</dbReference>
<protein>
    <submittedName>
        <fullName evidence="6">Succinylglutamate desuccinylase/aspartoacylase</fullName>
    </submittedName>
</protein>
<dbReference type="CDD" id="cd06253">
    <property type="entry name" value="M14_ASTE_ASPA-like"/>
    <property type="match status" value="1"/>
</dbReference>
<dbReference type="InterPro" id="IPR053138">
    <property type="entry name" value="N-alpha-Ac-DABA_deacetylase"/>
</dbReference>
<gene>
    <name evidence="6" type="ordered locus">Ethha_0227</name>
</gene>
<sequence>MKKKTIFQLNAPYREPMRVTAFLFGDADPAARETGCAVMGATRGNEAQQIYTCAHLVERLQELEQQGGIAPGRQIAVIPTVNPYSANTAHRFWPMDDTDINRMFPGYSLGETTQRIAWHVFEYVRPYRYGVHLSSYYMPGEFMPHVRMMQTGYEDTDAAALFGMPYVYVRKTRPYDTTTLNYNWQIFGTHAFSLYAGKTDELDEAATARSVRAVLRFLKGMGLLTDKVEIPSRPGHAPTQVITGENLTPVLAKTGGIMRRVRHAGDMVRRGSELGYIHDPYDNRIRQTLLSPKDGRVFFVHRNPFVYENTTAYRILSI</sequence>
<dbReference type="SUPFAM" id="SSF53187">
    <property type="entry name" value="Zn-dependent exopeptidases"/>
    <property type="match status" value="1"/>
</dbReference>
<evidence type="ECO:0000256" key="4">
    <source>
        <dbReference type="ARBA" id="ARBA00022833"/>
    </source>
</evidence>
<reference evidence="6 7" key="1">
    <citation type="submission" date="2010-12" db="EMBL/GenBank/DDBJ databases">
        <title>Complete sequence of Ethanoligenens harbinense YUAN-3.</title>
        <authorList>
            <person name="Lucas S."/>
            <person name="Copeland A."/>
            <person name="Lapidus A."/>
            <person name="Cheng J.-F."/>
            <person name="Bruce D."/>
            <person name="Goodwin L."/>
            <person name="Pitluck S."/>
            <person name="Chertkov O."/>
            <person name="Misra M."/>
            <person name="Detter J.C."/>
            <person name="Han C."/>
            <person name="Tapia R."/>
            <person name="Land M."/>
            <person name="Hauser L."/>
            <person name="Jeffries C."/>
            <person name="Kyrpides N."/>
            <person name="Ivanova N."/>
            <person name="Mikhailova N."/>
            <person name="Wang A."/>
            <person name="Mouttaki H."/>
            <person name="He Z."/>
            <person name="Zhou J."/>
            <person name="Hemme C.L."/>
            <person name="Woyke T."/>
        </authorList>
    </citation>
    <scope>NUCLEOTIDE SEQUENCE [LARGE SCALE GENOMIC DNA]</scope>
    <source>
        <strain evidence="7">DSM 18485 / JCM 12961 / CGMCC 1.5033 / YUAN-3</strain>
    </source>
</reference>
<dbReference type="RefSeq" id="WP_013484195.1">
    <property type="nucleotide sequence ID" value="NC_014828.1"/>
</dbReference>
<organism evidence="6 7">
    <name type="scientific">Ethanoligenens harbinense (strain DSM 18485 / JCM 12961 / CGMCC 1.5033 / YUAN-3)</name>
    <dbReference type="NCBI Taxonomy" id="663278"/>
    <lineage>
        <taxon>Bacteria</taxon>
        <taxon>Bacillati</taxon>
        <taxon>Bacillota</taxon>
        <taxon>Clostridia</taxon>
        <taxon>Eubacteriales</taxon>
        <taxon>Oscillospiraceae</taxon>
        <taxon>Ethanoligenens</taxon>
    </lineage>
</organism>
<dbReference type="KEGG" id="eha:Ethha_0227"/>
<proteinExistence type="predicted"/>
<dbReference type="GO" id="GO:0016788">
    <property type="term" value="F:hydrolase activity, acting on ester bonds"/>
    <property type="evidence" value="ECO:0007669"/>
    <property type="project" value="InterPro"/>
</dbReference>
<name>E6U6T1_ETHHY</name>
<evidence type="ECO:0000256" key="3">
    <source>
        <dbReference type="ARBA" id="ARBA00022801"/>
    </source>
</evidence>
<comment type="cofactor">
    <cofactor evidence="1">
        <name>Zn(2+)</name>
        <dbReference type="ChEBI" id="CHEBI:29105"/>
    </cofactor>
</comment>
<accession>E6U6T1</accession>